<dbReference type="SUPFAM" id="SSF46548">
    <property type="entry name" value="alpha-helical ferredoxin"/>
    <property type="match status" value="1"/>
</dbReference>
<dbReference type="InterPro" id="IPR017900">
    <property type="entry name" value="4Fe4S_Fe_S_CS"/>
</dbReference>
<feature type="domain" description="4Fe-4S ferredoxin-type" evidence="1">
    <location>
        <begin position="218"/>
        <end position="248"/>
    </location>
</feature>
<dbReference type="InterPro" id="IPR017896">
    <property type="entry name" value="4Fe4S_Fe-S-bd"/>
</dbReference>
<evidence type="ECO:0000313" key="2">
    <source>
        <dbReference type="EMBL" id="GAI67357.1"/>
    </source>
</evidence>
<feature type="non-terminal residue" evidence="2">
    <location>
        <position position="264"/>
    </location>
</feature>
<gene>
    <name evidence="2" type="ORF">S12H4_11047</name>
</gene>
<dbReference type="PROSITE" id="PS00198">
    <property type="entry name" value="4FE4S_FER_1"/>
    <property type="match status" value="1"/>
</dbReference>
<dbReference type="GO" id="GO:0009055">
    <property type="term" value="F:electron transfer activity"/>
    <property type="evidence" value="ECO:0007669"/>
    <property type="project" value="InterPro"/>
</dbReference>
<comment type="caution">
    <text evidence="2">The sequence shown here is derived from an EMBL/GenBank/DDBJ whole genome shotgun (WGS) entry which is preliminary data.</text>
</comment>
<dbReference type="PROSITE" id="PS51379">
    <property type="entry name" value="4FE4S_FER_2"/>
    <property type="match status" value="1"/>
</dbReference>
<dbReference type="SUPFAM" id="SSF142019">
    <property type="entry name" value="Nqo1 FMN-binding domain-like"/>
    <property type="match status" value="1"/>
</dbReference>
<dbReference type="PANTHER" id="PTHR43034:SF2">
    <property type="entry name" value="ION-TRANSLOCATING OXIDOREDUCTASE COMPLEX SUBUNIT C"/>
    <property type="match status" value="1"/>
</dbReference>
<sequence length="264" mass="29704">DGHLWHFIVGLKILKKLLTNAAFHIALDKSAKNLITEVTDLLADTDSFGIYSLKPKYPLDYDEVLIPTLLDREFPYGFSSANIGVIVLDIQAVLHVYEAVAQGKPLIERTIALCGGGFRKRPHLGVRIGSPLEHVVKDRARQDEELRFVRDSSLTGEALSDLSSPIDRTFNTIIALPEDTEREFLAFARPGFKRDSYSRTVLSALFKDSSDTFQKTCSTNLHGEERPCIFCTFCEDVCPVAIIPHHLFHYVERDVIDETLLSLK</sequence>
<dbReference type="PANTHER" id="PTHR43034">
    <property type="entry name" value="ION-TRANSLOCATING OXIDOREDUCTASE COMPLEX SUBUNIT C"/>
    <property type="match status" value="1"/>
</dbReference>
<reference evidence="2" key="1">
    <citation type="journal article" date="2014" name="Front. Microbiol.">
        <title>High frequency of phylogenetically diverse reductive dehalogenase-homologous genes in deep subseafloor sedimentary metagenomes.</title>
        <authorList>
            <person name="Kawai M."/>
            <person name="Futagami T."/>
            <person name="Toyoda A."/>
            <person name="Takaki Y."/>
            <person name="Nishi S."/>
            <person name="Hori S."/>
            <person name="Arai W."/>
            <person name="Tsubouchi T."/>
            <person name="Morono Y."/>
            <person name="Uchiyama I."/>
            <person name="Ito T."/>
            <person name="Fujiyama A."/>
            <person name="Inagaki F."/>
            <person name="Takami H."/>
        </authorList>
    </citation>
    <scope>NUCLEOTIDE SEQUENCE</scope>
    <source>
        <strain evidence="2">Expedition CK06-06</strain>
    </source>
</reference>
<dbReference type="InterPro" id="IPR037225">
    <property type="entry name" value="Nuo51_FMN-bd_sf"/>
</dbReference>
<dbReference type="EMBL" id="BARW01004868">
    <property type="protein sequence ID" value="GAI67357.1"/>
    <property type="molecule type" value="Genomic_DNA"/>
</dbReference>
<dbReference type="GO" id="GO:0051539">
    <property type="term" value="F:4 iron, 4 sulfur cluster binding"/>
    <property type="evidence" value="ECO:0007669"/>
    <property type="project" value="InterPro"/>
</dbReference>
<dbReference type="InterPro" id="IPR010208">
    <property type="entry name" value="Ion_transpt_RnfC/RsxC"/>
</dbReference>
<proteinExistence type="predicted"/>
<feature type="non-terminal residue" evidence="2">
    <location>
        <position position="1"/>
    </location>
</feature>
<organism evidence="2">
    <name type="scientific">marine sediment metagenome</name>
    <dbReference type="NCBI Taxonomy" id="412755"/>
    <lineage>
        <taxon>unclassified sequences</taxon>
        <taxon>metagenomes</taxon>
        <taxon>ecological metagenomes</taxon>
    </lineage>
</organism>
<name>X1QFT9_9ZZZZ</name>
<evidence type="ECO:0000259" key="1">
    <source>
        <dbReference type="PROSITE" id="PS51379"/>
    </source>
</evidence>
<protein>
    <recommendedName>
        <fullName evidence="1">4Fe-4S ferredoxin-type domain-containing protein</fullName>
    </recommendedName>
</protein>
<accession>X1QFT9</accession>
<dbReference type="AlphaFoldDB" id="X1QFT9"/>
<dbReference type="GO" id="GO:0016020">
    <property type="term" value="C:membrane"/>
    <property type="evidence" value="ECO:0007669"/>
    <property type="project" value="InterPro"/>
</dbReference>